<comment type="caution">
    <text evidence="3">The sequence shown here is derived from an EMBL/GenBank/DDBJ whole genome shotgun (WGS) entry which is preliminary data.</text>
</comment>
<gene>
    <name evidence="3" type="ORF">OEA41_000073</name>
</gene>
<dbReference type="Pfam" id="PF09044">
    <property type="entry name" value="Kp4"/>
    <property type="match status" value="1"/>
</dbReference>
<dbReference type="Proteomes" id="UP001276659">
    <property type="component" value="Unassembled WGS sequence"/>
</dbReference>
<dbReference type="EMBL" id="JASNWA010000003">
    <property type="protein sequence ID" value="KAK3177941.1"/>
    <property type="molecule type" value="Genomic_DNA"/>
</dbReference>
<keyword evidence="1" id="KW-0732">Signal</keyword>
<sequence>MILRYTFFLLSIHLSLVPLLAASAIIQPGTNETSVVFPYYNSTPVPPSFVPLDNVTAPSTNAVSINCHGSFYCPWLNLPANHILSFLLRWMTADLDDGAVYGPGANIACACLWTSNAAFCTFTQGNVSMPSVSGRMAKSRIVQLMGHGCFACESVSFGEGKGEDMGILTVDYVSHAVCNGRPGAGGL</sequence>
<dbReference type="SUPFAM" id="SSF55221">
    <property type="entry name" value="Yeast killer toxins"/>
    <property type="match status" value="1"/>
</dbReference>
<evidence type="ECO:0000259" key="2">
    <source>
        <dbReference type="Pfam" id="PF09044"/>
    </source>
</evidence>
<proteinExistence type="predicted"/>
<feature type="signal peptide" evidence="1">
    <location>
        <begin position="1"/>
        <end position="22"/>
    </location>
</feature>
<feature type="domain" description="Killer toxin Kp4" evidence="2">
    <location>
        <begin position="56"/>
        <end position="174"/>
    </location>
</feature>
<feature type="chain" id="PRO_5042179914" description="Killer toxin Kp4 domain-containing protein" evidence="1">
    <location>
        <begin position="23"/>
        <end position="187"/>
    </location>
</feature>
<protein>
    <recommendedName>
        <fullName evidence="2">Killer toxin Kp4 domain-containing protein</fullName>
    </recommendedName>
</protein>
<keyword evidence="4" id="KW-1185">Reference proteome</keyword>
<dbReference type="GO" id="GO:0005576">
    <property type="term" value="C:extracellular region"/>
    <property type="evidence" value="ECO:0007669"/>
    <property type="project" value="InterPro"/>
</dbReference>
<dbReference type="AlphaFoldDB" id="A0AAE0DP52"/>
<dbReference type="InterPro" id="IPR011329">
    <property type="entry name" value="Killer_tox_Kp4/SMK"/>
</dbReference>
<evidence type="ECO:0000256" key="1">
    <source>
        <dbReference type="SAM" id="SignalP"/>
    </source>
</evidence>
<accession>A0AAE0DP52</accession>
<evidence type="ECO:0000313" key="3">
    <source>
        <dbReference type="EMBL" id="KAK3177941.1"/>
    </source>
</evidence>
<dbReference type="InterPro" id="IPR015131">
    <property type="entry name" value="Killer_tox_Kp4"/>
</dbReference>
<evidence type="ECO:0000313" key="4">
    <source>
        <dbReference type="Proteomes" id="UP001276659"/>
    </source>
</evidence>
<organism evidence="3 4">
    <name type="scientific">Lepraria neglecta</name>
    <dbReference type="NCBI Taxonomy" id="209136"/>
    <lineage>
        <taxon>Eukaryota</taxon>
        <taxon>Fungi</taxon>
        <taxon>Dikarya</taxon>
        <taxon>Ascomycota</taxon>
        <taxon>Pezizomycotina</taxon>
        <taxon>Lecanoromycetes</taxon>
        <taxon>OSLEUM clade</taxon>
        <taxon>Lecanoromycetidae</taxon>
        <taxon>Lecanorales</taxon>
        <taxon>Lecanorineae</taxon>
        <taxon>Stereocaulaceae</taxon>
        <taxon>Lepraria</taxon>
    </lineage>
</organism>
<name>A0AAE0DP52_9LECA</name>
<dbReference type="Gene3D" id="3.30.430.10">
    <property type="entry name" value="Killer Toxin P4, subunit A"/>
    <property type="match status" value="1"/>
</dbReference>
<reference evidence="3" key="1">
    <citation type="submission" date="2022-11" db="EMBL/GenBank/DDBJ databases">
        <title>Chromosomal genome sequence assembly and mating type (MAT) locus characterization of the leprose asexual lichenized fungus Lepraria neglecta (Nyl.) Erichsen.</title>
        <authorList>
            <person name="Allen J.L."/>
            <person name="Pfeffer B."/>
        </authorList>
    </citation>
    <scope>NUCLEOTIDE SEQUENCE</scope>
    <source>
        <strain evidence="3">Allen 5258</strain>
    </source>
</reference>